<dbReference type="AlphaFoldDB" id="A0A3A3G5Y5"/>
<dbReference type="GO" id="GO:0003700">
    <property type="term" value="F:DNA-binding transcription factor activity"/>
    <property type="evidence" value="ECO:0007669"/>
    <property type="project" value="InterPro"/>
</dbReference>
<evidence type="ECO:0000256" key="3">
    <source>
        <dbReference type="ARBA" id="ARBA00023163"/>
    </source>
</evidence>
<evidence type="ECO:0000313" key="6">
    <source>
        <dbReference type="Proteomes" id="UP000266327"/>
    </source>
</evidence>
<protein>
    <submittedName>
        <fullName evidence="5">MarR family transcriptional regulator</fullName>
    </submittedName>
</protein>
<dbReference type="PANTHER" id="PTHR42756">
    <property type="entry name" value="TRANSCRIPTIONAL REGULATOR, MARR"/>
    <property type="match status" value="1"/>
</dbReference>
<evidence type="ECO:0000256" key="2">
    <source>
        <dbReference type="ARBA" id="ARBA00023125"/>
    </source>
</evidence>
<dbReference type="Proteomes" id="UP000266327">
    <property type="component" value="Unassembled WGS sequence"/>
</dbReference>
<sequence>MAERFFRSIRLLAQCYQTFEQLSNLDLRRTKLTPSQFDIIATLGNTEGMTFRELGEHTLITKGTLTGVIDRLEAQGLVRRVAQTDDRRCTVVRLTEAGQQEFERIFPGHVQHCRQPFLDYSEENFAALERELGRLKASLDAAMAGSKK</sequence>
<feature type="domain" description="HTH marR-type" evidence="4">
    <location>
        <begin position="2"/>
        <end position="137"/>
    </location>
</feature>
<dbReference type="InterPro" id="IPR036390">
    <property type="entry name" value="WH_DNA-bd_sf"/>
</dbReference>
<name>A0A3A3G5Y5_9BURK</name>
<dbReference type="PRINTS" id="PR00598">
    <property type="entry name" value="HTHMARR"/>
</dbReference>
<keyword evidence="1" id="KW-0805">Transcription regulation</keyword>
<dbReference type="Gene3D" id="1.10.10.10">
    <property type="entry name" value="Winged helix-like DNA-binding domain superfamily/Winged helix DNA-binding domain"/>
    <property type="match status" value="1"/>
</dbReference>
<evidence type="ECO:0000313" key="5">
    <source>
        <dbReference type="EMBL" id="RJG02169.1"/>
    </source>
</evidence>
<gene>
    <name evidence="5" type="ORF">D3878_11755</name>
</gene>
<keyword evidence="6" id="KW-1185">Reference proteome</keyword>
<dbReference type="EMBL" id="QYUQ01000002">
    <property type="protein sequence ID" value="RJG02169.1"/>
    <property type="molecule type" value="Genomic_DNA"/>
</dbReference>
<reference evidence="6" key="1">
    <citation type="submission" date="2018-09" db="EMBL/GenBank/DDBJ databases">
        <authorList>
            <person name="Zhu H."/>
        </authorList>
    </citation>
    <scope>NUCLEOTIDE SEQUENCE [LARGE SCALE GENOMIC DNA]</scope>
    <source>
        <strain evidence="6">K1S02-23</strain>
    </source>
</reference>
<dbReference type="OrthoDB" id="9787636at2"/>
<dbReference type="SUPFAM" id="SSF46785">
    <property type="entry name" value="Winged helix' DNA-binding domain"/>
    <property type="match status" value="1"/>
</dbReference>
<dbReference type="InterPro" id="IPR023187">
    <property type="entry name" value="Tscrpt_reg_MarR-type_CS"/>
</dbReference>
<accession>A0A3A3G5Y5</accession>
<evidence type="ECO:0000259" key="4">
    <source>
        <dbReference type="PROSITE" id="PS50995"/>
    </source>
</evidence>
<keyword evidence="3" id="KW-0804">Transcription</keyword>
<dbReference type="GO" id="GO:0003677">
    <property type="term" value="F:DNA binding"/>
    <property type="evidence" value="ECO:0007669"/>
    <property type="project" value="UniProtKB-KW"/>
</dbReference>
<organism evidence="5 6">
    <name type="scientific">Noviherbaspirillum sedimenti</name>
    <dbReference type="NCBI Taxonomy" id="2320865"/>
    <lineage>
        <taxon>Bacteria</taxon>
        <taxon>Pseudomonadati</taxon>
        <taxon>Pseudomonadota</taxon>
        <taxon>Betaproteobacteria</taxon>
        <taxon>Burkholderiales</taxon>
        <taxon>Oxalobacteraceae</taxon>
        <taxon>Noviherbaspirillum</taxon>
    </lineage>
</organism>
<evidence type="ECO:0000256" key="1">
    <source>
        <dbReference type="ARBA" id="ARBA00023015"/>
    </source>
</evidence>
<dbReference type="SMART" id="SM00347">
    <property type="entry name" value="HTH_MARR"/>
    <property type="match status" value="1"/>
</dbReference>
<dbReference type="InterPro" id="IPR000835">
    <property type="entry name" value="HTH_MarR-typ"/>
</dbReference>
<dbReference type="PROSITE" id="PS01117">
    <property type="entry name" value="HTH_MARR_1"/>
    <property type="match status" value="1"/>
</dbReference>
<dbReference type="PROSITE" id="PS50995">
    <property type="entry name" value="HTH_MARR_2"/>
    <property type="match status" value="1"/>
</dbReference>
<dbReference type="Pfam" id="PF01047">
    <property type="entry name" value="MarR"/>
    <property type="match status" value="1"/>
</dbReference>
<dbReference type="RefSeq" id="WP_119785629.1">
    <property type="nucleotide sequence ID" value="NZ_QYUQ01000002.1"/>
</dbReference>
<dbReference type="PANTHER" id="PTHR42756:SF1">
    <property type="entry name" value="TRANSCRIPTIONAL REPRESSOR OF EMRAB OPERON"/>
    <property type="match status" value="1"/>
</dbReference>
<keyword evidence="2" id="KW-0238">DNA-binding</keyword>
<comment type="caution">
    <text evidence="5">The sequence shown here is derived from an EMBL/GenBank/DDBJ whole genome shotgun (WGS) entry which is preliminary data.</text>
</comment>
<dbReference type="InterPro" id="IPR036388">
    <property type="entry name" value="WH-like_DNA-bd_sf"/>
</dbReference>
<proteinExistence type="predicted"/>